<organism evidence="1 2">
    <name type="scientific">Cochliobolus heterostrophus (strain C5 / ATCC 48332 / race O)</name>
    <name type="common">Southern corn leaf blight fungus</name>
    <name type="synonym">Bipolaris maydis</name>
    <dbReference type="NCBI Taxonomy" id="701091"/>
    <lineage>
        <taxon>Eukaryota</taxon>
        <taxon>Fungi</taxon>
        <taxon>Dikarya</taxon>
        <taxon>Ascomycota</taxon>
        <taxon>Pezizomycotina</taxon>
        <taxon>Dothideomycetes</taxon>
        <taxon>Pleosporomycetidae</taxon>
        <taxon>Pleosporales</taxon>
        <taxon>Pleosporineae</taxon>
        <taxon>Pleosporaceae</taxon>
        <taxon>Bipolaris</taxon>
    </lineage>
</organism>
<dbReference type="Proteomes" id="UP000016936">
    <property type="component" value="Unassembled WGS sequence"/>
</dbReference>
<keyword evidence="2" id="KW-1185">Reference proteome</keyword>
<evidence type="ECO:0000313" key="1">
    <source>
        <dbReference type="EMBL" id="EMD85192.1"/>
    </source>
</evidence>
<dbReference type="HOGENOM" id="CLU_1777260_0_0_1"/>
<dbReference type="EMBL" id="KB445592">
    <property type="protein sequence ID" value="EMD85192.1"/>
    <property type="molecule type" value="Genomic_DNA"/>
</dbReference>
<proteinExistence type="predicted"/>
<reference evidence="2" key="2">
    <citation type="journal article" date="2013" name="PLoS Genet.">
        <title>Comparative genome structure, secondary metabolite, and effector coding capacity across Cochliobolus pathogens.</title>
        <authorList>
            <person name="Condon B.J."/>
            <person name="Leng Y."/>
            <person name="Wu D."/>
            <person name="Bushley K.E."/>
            <person name="Ohm R.A."/>
            <person name="Otillar R."/>
            <person name="Martin J."/>
            <person name="Schackwitz W."/>
            <person name="Grimwood J."/>
            <person name="MohdZainudin N."/>
            <person name="Xue C."/>
            <person name="Wang R."/>
            <person name="Manning V.A."/>
            <person name="Dhillon B."/>
            <person name="Tu Z.J."/>
            <person name="Steffenson B.J."/>
            <person name="Salamov A."/>
            <person name="Sun H."/>
            <person name="Lowry S."/>
            <person name="LaButti K."/>
            <person name="Han J."/>
            <person name="Copeland A."/>
            <person name="Lindquist E."/>
            <person name="Barry K."/>
            <person name="Schmutz J."/>
            <person name="Baker S.E."/>
            <person name="Ciuffetti L.M."/>
            <person name="Grigoriev I.V."/>
            <person name="Zhong S."/>
            <person name="Turgeon B.G."/>
        </authorList>
    </citation>
    <scope>NUCLEOTIDE SEQUENCE [LARGE SCALE GENOMIC DNA]</scope>
    <source>
        <strain evidence="2">C5 / ATCC 48332 / race O</strain>
    </source>
</reference>
<reference evidence="1 2" key="1">
    <citation type="journal article" date="2012" name="PLoS Pathog.">
        <title>Diverse lifestyles and strategies of plant pathogenesis encoded in the genomes of eighteen Dothideomycetes fungi.</title>
        <authorList>
            <person name="Ohm R.A."/>
            <person name="Feau N."/>
            <person name="Henrissat B."/>
            <person name="Schoch C.L."/>
            <person name="Horwitz B.A."/>
            <person name="Barry K.W."/>
            <person name="Condon B.J."/>
            <person name="Copeland A.C."/>
            <person name="Dhillon B."/>
            <person name="Glaser F."/>
            <person name="Hesse C.N."/>
            <person name="Kosti I."/>
            <person name="LaButti K."/>
            <person name="Lindquist E.A."/>
            <person name="Lucas S."/>
            <person name="Salamov A.A."/>
            <person name="Bradshaw R.E."/>
            <person name="Ciuffetti L."/>
            <person name="Hamelin R.C."/>
            <person name="Kema G.H.J."/>
            <person name="Lawrence C."/>
            <person name="Scott J.A."/>
            <person name="Spatafora J.W."/>
            <person name="Turgeon B.G."/>
            <person name="de Wit P.J.G.M."/>
            <person name="Zhong S."/>
            <person name="Goodwin S.B."/>
            <person name="Grigoriev I.V."/>
        </authorList>
    </citation>
    <scope>NUCLEOTIDE SEQUENCE [LARGE SCALE GENOMIC DNA]</scope>
    <source>
        <strain evidence="2">C5 / ATCC 48332 / race O</strain>
    </source>
</reference>
<name>M2UB70_COCH5</name>
<gene>
    <name evidence="1" type="ORF">COCHEDRAFT_1035718</name>
</gene>
<sequence length="146" mass="15657">MAVLEQTGLAKHIVNLSALTMVLAHYTPIHISHSRKRGVSLPKMIIDLNKILLLLAAVGTISASEGFEKRVKRVGTPVSIPEPARVQAGDAEESIKTTPPVYFLCDPVRQICGNGGLVTYRCLTTCNSWHGCEPNIGEGTAYCGGD</sequence>
<protein>
    <submittedName>
        <fullName evidence="1">Uncharacterized protein</fullName>
    </submittedName>
</protein>
<dbReference type="OMA" id="CEPNIGE"/>
<dbReference type="AlphaFoldDB" id="M2UB70"/>
<accession>M2UB70</accession>
<dbReference type="OrthoDB" id="10520084at2759"/>
<evidence type="ECO:0000313" key="2">
    <source>
        <dbReference type="Proteomes" id="UP000016936"/>
    </source>
</evidence>